<evidence type="ECO:0000256" key="3">
    <source>
        <dbReference type="ARBA" id="ARBA00012980"/>
    </source>
</evidence>
<dbReference type="PhylomeDB" id="A0A060THF9"/>
<dbReference type="Gene3D" id="3.40.50.300">
    <property type="entry name" value="P-loop containing nucleotide triphosphate hydrolases"/>
    <property type="match status" value="1"/>
</dbReference>
<dbReference type="InterPro" id="IPR018095">
    <property type="entry name" value="Thymidylate_kin_CS"/>
</dbReference>
<sequence>MSRGSLILIEGLDRAGKSTQCERLKDRIGATLLKFPDRTTPIGKMINDYLTNSSDLSDEAIHLLFSANRWEAKKTIEDLIYSGRNVVVDRYVYSGVAFSAAKLANLNLEWCLNPDKGLPYPDVTIFLDVSEEVAKQRGGYGEERYEKLEFQRKVRHIFKDQLRRDDWIVISADASVDEVADKIYDAVKDKVDRLDDRLGVF</sequence>
<organism evidence="11">
    <name type="scientific">Blastobotrys adeninivorans</name>
    <name type="common">Yeast</name>
    <name type="synonym">Arxula adeninivorans</name>
    <dbReference type="NCBI Taxonomy" id="409370"/>
    <lineage>
        <taxon>Eukaryota</taxon>
        <taxon>Fungi</taxon>
        <taxon>Dikarya</taxon>
        <taxon>Ascomycota</taxon>
        <taxon>Saccharomycotina</taxon>
        <taxon>Dipodascomycetes</taxon>
        <taxon>Dipodascales</taxon>
        <taxon>Trichomonascaceae</taxon>
        <taxon>Blastobotrys</taxon>
    </lineage>
</organism>
<evidence type="ECO:0000259" key="10">
    <source>
        <dbReference type="Pfam" id="PF02223"/>
    </source>
</evidence>
<evidence type="ECO:0000256" key="5">
    <source>
        <dbReference type="ARBA" id="ARBA00022679"/>
    </source>
</evidence>
<keyword evidence="8" id="KW-0418">Kinase</keyword>
<dbReference type="GO" id="GO:0005829">
    <property type="term" value="C:cytosol"/>
    <property type="evidence" value="ECO:0007669"/>
    <property type="project" value="TreeGrafter"/>
</dbReference>
<dbReference type="InterPro" id="IPR027417">
    <property type="entry name" value="P-loop_NTPase"/>
</dbReference>
<reference evidence="11" key="2">
    <citation type="submission" date="2014-06" db="EMBL/GenBank/DDBJ databases">
        <title>The complete genome of Blastobotrys (Arxula) adeninivorans LS3 - a yeast of biotechnological interest.</title>
        <authorList>
            <person name="Kunze G."/>
            <person name="Gaillardin C."/>
            <person name="Czernicka M."/>
            <person name="Durrens P."/>
            <person name="Martin T."/>
            <person name="Boer E."/>
            <person name="Gabaldon T."/>
            <person name="Cruz J."/>
            <person name="Talla E."/>
            <person name="Marck C."/>
            <person name="Goffeau A."/>
            <person name="Barbe V."/>
            <person name="Baret P."/>
            <person name="Baronian K."/>
            <person name="Beier S."/>
            <person name="Bleykasten C."/>
            <person name="Bode R."/>
            <person name="Casaregola S."/>
            <person name="Despons L."/>
            <person name="Fairhead C."/>
            <person name="Giersberg M."/>
            <person name="Gierski P."/>
            <person name="Hahnel U."/>
            <person name="Hartmann A."/>
            <person name="Jankowska D."/>
            <person name="Jubin C."/>
            <person name="Jung P."/>
            <person name="Lafontaine I."/>
            <person name="Leh-Louis V."/>
            <person name="Lemaire M."/>
            <person name="Marcet-Houben M."/>
            <person name="Mascher M."/>
            <person name="Morel G."/>
            <person name="Richard G.-F."/>
            <person name="Riechen J."/>
            <person name="Sacerdot C."/>
            <person name="Sarkar A."/>
            <person name="Savel G."/>
            <person name="Schacherer J."/>
            <person name="Sherman D."/>
            <person name="Straub M.-L."/>
            <person name="Stein N."/>
            <person name="Thierry A."/>
            <person name="Trautwein-Schult A."/>
            <person name="Westhof E."/>
            <person name="Worch S."/>
            <person name="Dujon B."/>
            <person name="Souciet J.-L."/>
            <person name="Wincker P."/>
            <person name="Scholz U."/>
            <person name="Neuveglise N."/>
        </authorList>
    </citation>
    <scope>NUCLEOTIDE SEQUENCE</scope>
    <source>
        <strain evidence="11">LS3</strain>
    </source>
</reference>
<dbReference type="HAMAP" id="MF_00165">
    <property type="entry name" value="Thymidylate_kinase"/>
    <property type="match status" value="1"/>
</dbReference>
<reference evidence="11" key="1">
    <citation type="submission" date="2014-02" db="EMBL/GenBank/DDBJ databases">
        <authorList>
            <person name="Genoscope - CEA"/>
        </authorList>
    </citation>
    <scope>NUCLEOTIDE SEQUENCE</scope>
    <source>
        <strain evidence="11">LS3</strain>
    </source>
</reference>
<dbReference type="GO" id="GO:0005634">
    <property type="term" value="C:nucleus"/>
    <property type="evidence" value="ECO:0007669"/>
    <property type="project" value="TreeGrafter"/>
</dbReference>
<dbReference type="Pfam" id="PF02223">
    <property type="entry name" value="Thymidylate_kin"/>
    <property type="match status" value="1"/>
</dbReference>
<dbReference type="GO" id="GO:0006227">
    <property type="term" value="P:dUDP biosynthetic process"/>
    <property type="evidence" value="ECO:0007669"/>
    <property type="project" value="TreeGrafter"/>
</dbReference>
<evidence type="ECO:0000256" key="1">
    <source>
        <dbReference type="ARBA" id="ARBA00004992"/>
    </source>
</evidence>
<dbReference type="FunFam" id="3.40.50.300:FF:000679">
    <property type="entry name" value="Thymidylate kinase"/>
    <property type="match status" value="1"/>
</dbReference>
<dbReference type="EMBL" id="HG937694">
    <property type="protein sequence ID" value="CDP38601.1"/>
    <property type="molecule type" value="Genomic_DNA"/>
</dbReference>
<dbReference type="EC" id="2.7.4.9" evidence="3"/>
<dbReference type="AlphaFoldDB" id="A0A060THF9"/>
<evidence type="ECO:0000256" key="6">
    <source>
        <dbReference type="ARBA" id="ARBA00022727"/>
    </source>
</evidence>
<dbReference type="GO" id="GO:0004550">
    <property type="term" value="F:nucleoside diphosphate kinase activity"/>
    <property type="evidence" value="ECO:0007669"/>
    <property type="project" value="TreeGrafter"/>
</dbReference>
<dbReference type="CDD" id="cd01672">
    <property type="entry name" value="TMPK"/>
    <property type="match status" value="1"/>
</dbReference>
<proteinExistence type="inferred from homology"/>
<dbReference type="InterPro" id="IPR039430">
    <property type="entry name" value="Thymidylate_kin-like_dom"/>
</dbReference>
<comment type="similarity">
    <text evidence="2">Belongs to the thymidylate kinase family.</text>
</comment>
<evidence type="ECO:0000256" key="8">
    <source>
        <dbReference type="ARBA" id="ARBA00022777"/>
    </source>
</evidence>
<dbReference type="PANTHER" id="PTHR10344">
    <property type="entry name" value="THYMIDYLATE KINASE"/>
    <property type="match status" value="1"/>
</dbReference>
<dbReference type="NCBIfam" id="TIGR00041">
    <property type="entry name" value="DTMP_kinase"/>
    <property type="match status" value="1"/>
</dbReference>
<comment type="pathway">
    <text evidence="1">Pyrimidine metabolism; dTTP biosynthesis.</text>
</comment>
<name>A0A060THF9_BLAAD</name>
<dbReference type="SUPFAM" id="SSF52540">
    <property type="entry name" value="P-loop containing nucleoside triphosphate hydrolases"/>
    <property type="match status" value="1"/>
</dbReference>
<protein>
    <recommendedName>
        <fullName evidence="4">Thymidylate kinase</fullName>
        <ecNumber evidence="3">2.7.4.9</ecNumber>
    </recommendedName>
</protein>
<keyword evidence="7" id="KW-0547">Nucleotide-binding</keyword>
<accession>A0A060THF9</accession>
<keyword evidence="5" id="KW-0808">Transferase</keyword>
<evidence type="ECO:0000256" key="4">
    <source>
        <dbReference type="ARBA" id="ARBA00017144"/>
    </source>
</evidence>
<evidence type="ECO:0000256" key="2">
    <source>
        <dbReference type="ARBA" id="ARBA00009776"/>
    </source>
</evidence>
<dbReference type="PROSITE" id="PS01331">
    <property type="entry name" value="THYMIDYLATE_KINASE"/>
    <property type="match status" value="1"/>
</dbReference>
<evidence type="ECO:0000313" key="11">
    <source>
        <dbReference type="EMBL" id="CDP38601.1"/>
    </source>
</evidence>
<dbReference type="GO" id="GO:0005524">
    <property type="term" value="F:ATP binding"/>
    <property type="evidence" value="ECO:0007669"/>
    <property type="project" value="UniProtKB-KW"/>
</dbReference>
<dbReference type="PANTHER" id="PTHR10344:SF1">
    <property type="entry name" value="THYMIDYLATE KINASE"/>
    <property type="match status" value="1"/>
</dbReference>
<evidence type="ECO:0000256" key="7">
    <source>
        <dbReference type="ARBA" id="ARBA00022741"/>
    </source>
</evidence>
<dbReference type="GO" id="GO:0006233">
    <property type="term" value="P:dTDP biosynthetic process"/>
    <property type="evidence" value="ECO:0007669"/>
    <property type="project" value="InterPro"/>
</dbReference>
<keyword evidence="9" id="KW-0067">ATP-binding</keyword>
<dbReference type="InterPro" id="IPR018094">
    <property type="entry name" value="Thymidylate_kinase"/>
</dbReference>
<gene>
    <name evidence="11" type="ORF">GNLVRS02_ARAD1D38280g</name>
</gene>
<dbReference type="GO" id="GO:0006235">
    <property type="term" value="P:dTTP biosynthetic process"/>
    <property type="evidence" value="ECO:0007669"/>
    <property type="project" value="TreeGrafter"/>
</dbReference>
<dbReference type="GO" id="GO:0004798">
    <property type="term" value="F:dTMP kinase activity"/>
    <property type="evidence" value="ECO:0007669"/>
    <property type="project" value="UniProtKB-EC"/>
</dbReference>
<keyword evidence="6" id="KW-0545">Nucleotide biosynthesis</keyword>
<feature type="domain" description="Thymidylate kinase-like" evidence="10">
    <location>
        <begin position="9"/>
        <end position="183"/>
    </location>
</feature>
<evidence type="ECO:0000256" key="9">
    <source>
        <dbReference type="ARBA" id="ARBA00022840"/>
    </source>
</evidence>